<name>A0ABT0ZAT9_9ACTN</name>
<organism evidence="1 2">
    <name type="scientific">Streptomyces macrolidinus</name>
    <dbReference type="NCBI Taxonomy" id="2952607"/>
    <lineage>
        <taxon>Bacteria</taxon>
        <taxon>Bacillati</taxon>
        <taxon>Actinomycetota</taxon>
        <taxon>Actinomycetes</taxon>
        <taxon>Kitasatosporales</taxon>
        <taxon>Streptomycetaceae</taxon>
        <taxon>Streptomyces</taxon>
    </lineage>
</organism>
<gene>
    <name evidence="1" type="ORF">NGF19_05980</name>
</gene>
<keyword evidence="2" id="KW-1185">Reference proteome</keyword>
<comment type="caution">
    <text evidence="1">The sequence shown here is derived from an EMBL/GenBank/DDBJ whole genome shotgun (WGS) entry which is preliminary data.</text>
</comment>
<dbReference type="Proteomes" id="UP001523219">
    <property type="component" value="Unassembled WGS sequence"/>
</dbReference>
<accession>A0ABT0ZAT9</accession>
<dbReference type="RefSeq" id="WP_252422726.1">
    <property type="nucleotide sequence ID" value="NZ_JAMWMR010000004.1"/>
</dbReference>
<dbReference type="EMBL" id="JAMWMR010000004">
    <property type="protein sequence ID" value="MCN9240347.1"/>
    <property type="molecule type" value="Genomic_DNA"/>
</dbReference>
<sequence>MAITDESITRLRDRATAGDPQAALELGKLLCLTAPEPGAGDDDGDPAWPEERWLRAAVEACPDDVQALFLLTGRLAEQISFREFMGEHGQDPGTLRRLQAEAEELYARIRTVGAPAHAEAGLAELAMLLGVSDKPVAESTYSYYVLEDEGWSGSVRHSTTVVACDADEIRWACDEWLALSEGGMGMLTLTTYANGDEVSSVDLGPHLVDGVAVAWDAVAVPDLPGPLLPTGLPVPGREVSYGFSGRSE</sequence>
<protein>
    <submittedName>
        <fullName evidence="1">Uncharacterized protein</fullName>
    </submittedName>
</protein>
<proteinExistence type="predicted"/>
<evidence type="ECO:0000313" key="2">
    <source>
        <dbReference type="Proteomes" id="UP001523219"/>
    </source>
</evidence>
<evidence type="ECO:0000313" key="1">
    <source>
        <dbReference type="EMBL" id="MCN9240347.1"/>
    </source>
</evidence>
<reference evidence="1 2" key="1">
    <citation type="submission" date="2022-05" db="EMBL/GenBank/DDBJ databases">
        <title>Streptomyces sp. nov. RY43-2 isolated from soil of a peat swamp forest.</title>
        <authorList>
            <person name="Kanchanasin P."/>
            <person name="Tanasupawat S."/>
            <person name="Phongsopitanun W."/>
        </authorList>
    </citation>
    <scope>NUCLEOTIDE SEQUENCE [LARGE SCALE GENOMIC DNA]</scope>
    <source>
        <strain evidence="1 2">RY43-2</strain>
    </source>
</reference>